<dbReference type="PROSITE" id="PS50893">
    <property type="entry name" value="ABC_TRANSPORTER_2"/>
    <property type="match status" value="1"/>
</dbReference>
<dbReference type="Pfam" id="PF00005">
    <property type="entry name" value="ABC_tran"/>
    <property type="match status" value="2"/>
</dbReference>
<dbReference type="GO" id="GO:0016887">
    <property type="term" value="F:ATP hydrolysis activity"/>
    <property type="evidence" value="ECO:0007669"/>
    <property type="project" value="InterPro"/>
</dbReference>
<organism evidence="6 7">
    <name type="scientific">Vibrio marinisediminis</name>
    <dbReference type="NCBI Taxonomy" id="2758441"/>
    <lineage>
        <taxon>Bacteria</taxon>
        <taxon>Pseudomonadati</taxon>
        <taxon>Pseudomonadota</taxon>
        <taxon>Gammaproteobacteria</taxon>
        <taxon>Vibrionales</taxon>
        <taxon>Vibrionaceae</taxon>
        <taxon>Vibrio</taxon>
    </lineage>
</organism>
<evidence type="ECO:0000256" key="2">
    <source>
        <dbReference type="ARBA" id="ARBA00022741"/>
    </source>
</evidence>
<evidence type="ECO:0000256" key="4">
    <source>
        <dbReference type="SAM" id="MobiDB-lite"/>
    </source>
</evidence>
<evidence type="ECO:0000313" key="6">
    <source>
        <dbReference type="EMBL" id="MBA5760816.1"/>
    </source>
</evidence>
<gene>
    <name evidence="6" type="ORF">H2O73_00540</name>
</gene>
<dbReference type="Proteomes" id="UP000571701">
    <property type="component" value="Unassembled WGS sequence"/>
</dbReference>
<dbReference type="InterPro" id="IPR027417">
    <property type="entry name" value="P-loop_NTPase"/>
</dbReference>
<keyword evidence="1" id="KW-0677">Repeat</keyword>
<dbReference type="GO" id="GO:0005524">
    <property type="term" value="F:ATP binding"/>
    <property type="evidence" value="ECO:0007669"/>
    <property type="project" value="UniProtKB-KW"/>
</dbReference>
<evidence type="ECO:0000259" key="5">
    <source>
        <dbReference type="PROSITE" id="PS50893"/>
    </source>
</evidence>
<dbReference type="EMBL" id="JACFYF010000001">
    <property type="protein sequence ID" value="MBA5760816.1"/>
    <property type="molecule type" value="Genomic_DNA"/>
</dbReference>
<keyword evidence="7" id="KW-1185">Reference proteome</keyword>
<keyword evidence="3 6" id="KW-0067">ATP-binding</keyword>
<reference evidence="6 7" key="1">
    <citation type="submission" date="2020-07" db="EMBL/GenBank/DDBJ databases">
        <title>Vibrio marinisediminis sp. nov., isolated from marine sediment.</title>
        <authorList>
            <person name="Ji X."/>
        </authorList>
    </citation>
    <scope>NUCLEOTIDE SEQUENCE [LARGE SCALE GENOMIC DNA]</scope>
    <source>
        <strain evidence="6 7">404</strain>
    </source>
</reference>
<dbReference type="CDD" id="cd03221">
    <property type="entry name" value="ABCF_EF-3"/>
    <property type="match status" value="1"/>
</dbReference>
<proteinExistence type="predicted"/>
<feature type="region of interest" description="Disordered" evidence="4">
    <location>
        <begin position="245"/>
        <end position="279"/>
    </location>
</feature>
<protein>
    <submittedName>
        <fullName evidence="6">ABC-F family ATP-binding cassette domain-containing protein</fullName>
    </submittedName>
</protein>
<dbReference type="PANTHER" id="PTHR19211">
    <property type="entry name" value="ATP-BINDING TRANSPORT PROTEIN-RELATED"/>
    <property type="match status" value="1"/>
</dbReference>
<dbReference type="SUPFAM" id="SSF52540">
    <property type="entry name" value="P-loop containing nucleoside triphosphate hydrolases"/>
    <property type="match status" value="2"/>
</dbReference>
<dbReference type="Gene3D" id="3.40.50.300">
    <property type="entry name" value="P-loop containing nucleotide triphosphate hydrolases"/>
    <property type="match status" value="2"/>
</dbReference>
<evidence type="ECO:0000256" key="1">
    <source>
        <dbReference type="ARBA" id="ARBA00022737"/>
    </source>
</evidence>
<dbReference type="InterPro" id="IPR017871">
    <property type="entry name" value="ABC_transporter-like_CS"/>
</dbReference>
<dbReference type="SMART" id="SM00382">
    <property type="entry name" value="AAA"/>
    <property type="match status" value="2"/>
</dbReference>
<sequence length="525" mass="58541">MPVLQFSNINHQFDNGDQLFQQLSGSMGESRVGLVGRNGVGKSILISILVGEITPTEGSVVLSSSFAIYKQQPSELLASELSIAQFLGKSAVLEAINQIEDGAYSEALFEIVGEEWDLLSRLGQQLLAMGLPQDPYFPCAKLSGGQLARLQLWQLFESDAQLLVLDEPSNHLDTASKQWLIERIKAFKGAILLVSHDRELLREVNEIWDLSSLGLTVFGGNYDFYTEQKQTERLAVERRMAHINKQQKQLEEQAQRNREKAEQRASHGKRMRKDGSQPKILLDAKKESATARASNSSKNEQLRRAYLQQQEQVLALRQEHLRGQNLYLNSMPSRSIKVVTMFDGVLPFTHLAPLTFQVCANEKIHLAGKNGCGKSTLLKVLQGEVALLQGTIQVNTSLYYLDQHFAVINPQLSMLDNLLQYCEGLAESDARTLLAGIGFRRDSVFRLGEVLSGGEKMKLAMLIVSHQRSQPLLLLDEPDNHLDLESKIVLAQALSAYQGGYILVSHDDDFIVESGPSRQIELEST</sequence>
<name>A0A7W2FMG4_9VIBR</name>
<keyword evidence="2" id="KW-0547">Nucleotide-binding</keyword>
<dbReference type="InterPro" id="IPR003439">
    <property type="entry name" value="ABC_transporter-like_ATP-bd"/>
</dbReference>
<feature type="domain" description="ABC transporter" evidence="5">
    <location>
        <begin position="4"/>
        <end position="238"/>
    </location>
</feature>
<dbReference type="PROSITE" id="PS00211">
    <property type="entry name" value="ABC_TRANSPORTER_1"/>
    <property type="match status" value="1"/>
</dbReference>
<feature type="compositionally biased region" description="Basic and acidic residues" evidence="4">
    <location>
        <begin position="248"/>
        <end position="265"/>
    </location>
</feature>
<evidence type="ECO:0000256" key="3">
    <source>
        <dbReference type="ARBA" id="ARBA00022840"/>
    </source>
</evidence>
<dbReference type="InterPro" id="IPR003593">
    <property type="entry name" value="AAA+_ATPase"/>
</dbReference>
<dbReference type="PANTHER" id="PTHR19211:SF6">
    <property type="entry name" value="BLL7188 PROTEIN"/>
    <property type="match status" value="1"/>
</dbReference>
<dbReference type="RefSeq" id="WP_182106878.1">
    <property type="nucleotide sequence ID" value="NZ_JACFYF010000001.1"/>
</dbReference>
<accession>A0A7W2FMG4</accession>
<evidence type="ECO:0000313" key="7">
    <source>
        <dbReference type="Proteomes" id="UP000571701"/>
    </source>
</evidence>
<dbReference type="AlphaFoldDB" id="A0A7W2FMG4"/>
<dbReference type="InterPro" id="IPR050611">
    <property type="entry name" value="ABCF"/>
</dbReference>
<comment type="caution">
    <text evidence="6">The sequence shown here is derived from an EMBL/GenBank/DDBJ whole genome shotgun (WGS) entry which is preliminary data.</text>
</comment>